<protein>
    <recommendedName>
        <fullName evidence="6">NEDD8 carrier protein</fullName>
    </recommendedName>
</protein>
<dbReference type="PROSITE" id="PS50127">
    <property type="entry name" value="UBC_2"/>
    <property type="match status" value="1"/>
</dbReference>
<dbReference type="PROSITE" id="PS00183">
    <property type="entry name" value="UBC_1"/>
    <property type="match status" value="1"/>
</dbReference>
<proteinExistence type="inferred from homology"/>
<evidence type="ECO:0000256" key="7">
    <source>
        <dbReference type="PROSITE-ProRule" id="PRU10133"/>
    </source>
</evidence>
<organism evidence="10">
    <name type="scientific">Rhodosorus marinus</name>
    <dbReference type="NCBI Taxonomy" id="101924"/>
    <lineage>
        <taxon>Eukaryota</taxon>
        <taxon>Rhodophyta</taxon>
        <taxon>Stylonematophyceae</taxon>
        <taxon>Stylonematales</taxon>
        <taxon>Stylonemataceae</taxon>
        <taxon>Rhodosorus</taxon>
    </lineage>
</organism>
<dbReference type="InterPro" id="IPR016135">
    <property type="entry name" value="UBQ-conjugating_enzyme/RWD"/>
</dbReference>
<evidence type="ECO:0000256" key="8">
    <source>
        <dbReference type="RuleBase" id="RU362109"/>
    </source>
</evidence>
<dbReference type="FunFam" id="3.10.110.10:FF:000239">
    <property type="entry name" value="NEDD8-conjugating enzyme Ubc12"/>
    <property type="match status" value="1"/>
</dbReference>
<dbReference type="AlphaFoldDB" id="A0A7S0BVH7"/>
<reference evidence="10" key="1">
    <citation type="submission" date="2021-01" db="EMBL/GenBank/DDBJ databases">
        <authorList>
            <person name="Corre E."/>
            <person name="Pelletier E."/>
            <person name="Niang G."/>
            <person name="Scheremetjew M."/>
            <person name="Finn R."/>
            <person name="Kale V."/>
            <person name="Holt S."/>
            <person name="Cochrane G."/>
            <person name="Meng A."/>
            <person name="Brown T."/>
            <person name="Cohen L."/>
        </authorList>
    </citation>
    <scope>NUCLEOTIDE SEQUENCE</scope>
    <source>
        <strain evidence="10">UTEX LB 2760</strain>
    </source>
</reference>
<name>A0A7S0BVH7_9RHOD</name>
<evidence type="ECO:0000256" key="5">
    <source>
        <dbReference type="ARBA" id="ARBA00022840"/>
    </source>
</evidence>
<keyword evidence="4 8" id="KW-0833">Ubl conjugation pathway</keyword>
<keyword evidence="3 8" id="KW-0547">Nucleotide-binding</keyword>
<dbReference type="InterPro" id="IPR023313">
    <property type="entry name" value="UBQ-conjugating_AS"/>
</dbReference>
<keyword evidence="5 8" id="KW-0067">ATP-binding</keyword>
<evidence type="ECO:0000256" key="2">
    <source>
        <dbReference type="ARBA" id="ARBA00022679"/>
    </source>
</evidence>
<accession>A0A7S0BVH7</accession>
<dbReference type="Pfam" id="PF00179">
    <property type="entry name" value="UQ_con"/>
    <property type="match status" value="1"/>
</dbReference>
<dbReference type="Gene3D" id="3.10.110.10">
    <property type="entry name" value="Ubiquitin Conjugating Enzyme"/>
    <property type="match status" value="1"/>
</dbReference>
<evidence type="ECO:0000256" key="3">
    <source>
        <dbReference type="ARBA" id="ARBA00022741"/>
    </source>
</evidence>
<gene>
    <name evidence="10" type="ORF">RMAR0315_LOCUS13822</name>
</gene>
<dbReference type="InterPro" id="IPR000608">
    <property type="entry name" value="UBC"/>
</dbReference>
<evidence type="ECO:0000256" key="4">
    <source>
        <dbReference type="ARBA" id="ARBA00022786"/>
    </source>
</evidence>
<dbReference type="GO" id="GO:0016740">
    <property type="term" value="F:transferase activity"/>
    <property type="evidence" value="ECO:0007669"/>
    <property type="project" value="UniProtKB-KW"/>
</dbReference>
<evidence type="ECO:0000313" key="10">
    <source>
        <dbReference type="EMBL" id="CAD8403813.1"/>
    </source>
</evidence>
<evidence type="ECO:0000259" key="9">
    <source>
        <dbReference type="PROSITE" id="PS50127"/>
    </source>
</evidence>
<dbReference type="PANTHER" id="PTHR24068">
    <property type="entry name" value="UBIQUITIN-CONJUGATING ENZYME E2"/>
    <property type="match status" value="1"/>
</dbReference>
<feature type="active site" description="Glycyl thioester intermediate" evidence="7">
    <location>
        <position position="107"/>
    </location>
</feature>
<keyword evidence="2" id="KW-0808">Transferase</keyword>
<evidence type="ECO:0000256" key="6">
    <source>
        <dbReference type="ARBA" id="ARBA00079113"/>
    </source>
</evidence>
<sequence>MASFAFARKRKESELSKQGGDAIAPGLLRLKKDFEELDLPRTMKMNMNPEDISTFTVDLVPTEGPWRGGLFVFRFTINTMSYPHEPPTALCLTQVYHPNINKEGKICLNVLRDDWKPFYTITTVLQSLQLLFTELVNPDDPLNKEAAALMKQNERRFHSLVRDTIRGGISVDGVRYRGNLAR</sequence>
<dbReference type="SUPFAM" id="SSF54495">
    <property type="entry name" value="UBC-like"/>
    <property type="match status" value="1"/>
</dbReference>
<comment type="similarity">
    <text evidence="8">Belongs to the ubiquitin-conjugating enzyme family.</text>
</comment>
<dbReference type="EMBL" id="HBEK01025146">
    <property type="protein sequence ID" value="CAD8403813.1"/>
    <property type="molecule type" value="Transcribed_RNA"/>
</dbReference>
<dbReference type="SMART" id="SM00212">
    <property type="entry name" value="UBCc"/>
    <property type="match status" value="1"/>
</dbReference>
<dbReference type="CDD" id="cd23794">
    <property type="entry name" value="UBCc_UBE2F_UBE2M"/>
    <property type="match status" value="1"/>
</dbReference>
<feature type="domain" description="UBC core" evidence="9">
    <location>
        <begin position="25"/>
        <end position="170"/>
    </location>
</feature>
<dbReference type="GO" id="GO:0005524">
    <property type="term" value="F:ATP binding"/>
    <property type="evidence" value="ECO:0007669"/>
    <property type="project" value="UniProtKB-UniRule"/>
</dbReference>
<comment type="pathway">
    <text evidence="1">Protein modification; protein neddylation.</text>
</comment>
<evidence type="ECO:0000256" key="1">
    <source>
        <dbReference type="ARBA" id="ARBA00005032"/>
    </source>
</evidence>